<proteinExistence type="predicted"/>
<organism evidence="1 2">
    <name type="scientific">Pleionea litopenaei</name>
    <dbReference type="NCBI Taxonomy" id="3070815"/>
    <lineage>
        <taxon>Bacteria</taxon>
        <taxon>Pseudomonadati</taxon>
        <taxon>Pseudomonadota</taxon>
        <taxon>Gammaproteobacteria</taxon>
        <taxon>Oceanospirillales</taxon>
        <taxon>Pleioneaceae</taxon>
        <taxon>Pleionea</taxon>
    </lineage>
</organism>
<reference evidence="1 2" key="1">
    <citation type="submission" date="2023-08" db="EMBL/GenBank/DDBJ databases">
        <title>Pleionea litopenaei sp. nov., isolated from stomach of juvenile Litopenaeus vannamei.</title>
        <authorList>
            <person name="Rho A.M."/>
            <person name="Hwang C.Y."/>
        </authorList>
    </citation>
    <scope>NUCLEOTIDE SEQUENCE [LARGE SCALE GENOMIC DNA]</scope>
    <source>
        <strain evidence="1 2">HL-JVS1</strain>
    </source>
</reference>
<keyword evidence="2" id="KW-1185">Reference proteome</keyword>
<evidence type="ECO:0000313" key="1">
    <source>
        <dbReference type="EMBL" id="WMS88824.1"/>
    </source>
</evidence>
<dbReference type="KEGG" id="plei:Q9312_07870"/>
<protein>
    <submittedName>
        <fullName evidence="1">Uncharacterized protein</fullName>
    </submittedName>
</protein>
<dbReference type="EMBL" id="CP133548">
    <property type="protein sequence ID" value="WMS88824.1"/>
    <property type="molecule type" value="Genomic_DNA"/>
</dbReference>
<accession>A0AA51X8D6</accession>
<name>A0AA51X8D6_9GAMM</name>
<dbReference type="Proteomes" id="UP001239782">
    <property type="component" value="Chromosome"/>
</dbReference>
<sequence length="146" mass="17306">MIPDSYYFKSSLFNVERGEDEETNLGIYGKQLARWLRDGLIALGYEVEPIIAEDWGWCVMCQRKPFSLWVDCGSLDDQQSRQPFSKDINLEAVIWHCFVELEIPFWRKFFNKPDSTVLLEKLKFDLHRLLTNNHNIEMQVKEDVKT</sequence>
<evidence type="ECO:0000313" key="2">
    <source>
        <dbReference type="Proteomes" id="UP001239782"/>
    </source>
</evidence>
<gene>
    <name evidence="1" type="ORF">Q9312_07870</name>
</gene>
<dbReference type="RefSeq" id="WP_309204045.1">
    <property type="nucleotide sequence ID" value="NZ_CP133548.1"/>
</dbReference>
<dbReference type="AlphaFoldDB" id="A0AA51X8D6"/>